<keyword evidence="2" id="KW-1185">Reference proteome</keyword>
<name>A0ACB8QWU5_9AGAM</name>
<proteinExistence type="predicted"/>
<evidence type="ECO:0000313" key="2">
    <source>
        <dbReference type="Proteomes" id="UP000814128"/>
    </source>
</evidence>
<sequence>MPLDFLPAEVFVQSLRGPFIHSFSNKPNRSSAKPFREDFTQRLPAEILSLIFIVTALHHEDELRSPWQSLISVRVSLVCSRWRAIALGLSELWSQIHLHWPLGLAELYYERAGSNASLSFYFSEDHIGLRSFNAQAGLLLDCNIPDLLPSLVSNIVANIKEGDAARSRFLQTWAVTPVKLLAYPDILSRTRVVHIAMYTPSYQTARSLGARIGSVTQAIVKAAPLPMLESLTLRLLDARGSPLKSSYCAGDAFRANGLRRLVLASLSIFDAAAVDRCAFFPPSLTSLSLCNTHINHAGLDLAFLLCGLIHLEDLTLSKIAGLAPTLPTDAPSIALPRLRRFTLDVGHALGTALLEAMALPHRVEVDITLSLAPKPGAPPFVRPLAALQQLFPPLPAHFRALAIDGLTFTLSAPSDACALPSRLTAHFVDYPSAWPDFWLFVQYIILRLPACTAITHLAVGPHAAFEHEQDGVNIWMRGLAQVPALRAVEVIDTRGVAGARLLAALLRAGPDAESIAFPGLRRLAVQLDDAVEWSGPGMKLGVRKIRERRPLVDIGMDVGRA</sequence>
<organism evidence="1 2">
    <name type="scientific">Vararia minispora EC-137</name>
    <dbReference type="NCBI Taxonomy" id="1314806"/>
    <lineage>
        <taxon>Eukaryota</taxon>
        <taxon>Fungi</taxon>
        <taxon>Dikarya</taxon>
        <taxon>Basidiomycota</taxon>
        <taxon>Agaricomycotina</taxon>
        <taxon>Agaricomycetes</taxon>
        <taxon>Russulales</taxon>
        <taxon>Lachnocladiaceae</taxon>
        <taxon>Vararia</taxon>
    </lineage>
</organism>
<dbReference type="Proteomes" id="UP000814128">
    <property type="component" value="Unassembled WGS sequence"/>
</dbReference>
<reference evidence="1" key="2">
    <citation type="journal article" date="2022" name="New Phytol.">
        <title>Evolutionary transition to the ectomycorrhizal habit in the genomes of a hyperdiverse lineage of mushroom-forming fungi.</title>
        <authorList>
            <person name="Looney B."/>
            <person name="Miyauchi S."/>
            <person name="Morin E."/>
            <person name="Drula E."/>
            <person name="Courty P.E."/>
            <person name="Kohler A."/>
            <person name="Kuo A."/>
            <person name="LaButti K."/>
            <person name="Pangilinan J."/>
            <person name="Lipzen A."/>
            <person name="Riley R."/>
            <person name="Andreopoulos W."/>
            <person name="He G."/>
            <person name="Johnson J."/>
            <person name="Nolan M."/>
            <person name="Tritt A."/>
            <person name="Barry K.W."/>
            <person name="Grigoriev I.V."/>
            <person name="Nagy L.G."/>
            <person name="Hibbett D."/>
            <person name="Henrissat B."/>
            <person name="Matheny P.B."/>
            <person name="Labbe J."/>
            <person name="Martin F.M."/>
        </authorList>
    </citation>
    <scope>NUCLEOTIDE SEQUENCE</scope>
    <source>
        <strain evidence="1">EC-137</strain>
    </source>
</reference>
<comment type="caution">
    <text evidence="1">The sequence shown here is derived from an EMBL/GenBank/DDBJ whole genome shotgun (WGS) entry which is preliminary data.</text>
</comment>
<accession>A0ACB8QWU5</accession>
<protein>
    <submittedName>
        <fullName evidence="1">Uncharacterized protein</fullName>
    </submittedName>
</protein>
<evidence type="ECO:0000313" key="1">
    <source>
        <dbReference type="EMBL" id="KAI0036268.1"/>
    </source>
</evidence>
<reference evidence="1" key="1">
    <citation type="submission" date="2021-02" db="EMBL/GenBank/DDBJ databases">
        <authorList>
            <consortium name="DOE Joint Genome Institute"/>
            <person name="Ahrendt S."/>
            <person name="Looney B.P."/>
            <person name="Miyauchi S."/>
            <person name="Morin E."/>
            <person name="Drula E."/>
            <person name="Courty P.E."/>
            <person name="Chicoki N."/>
            <person name="Fauchery L."/>
            <person name="Kohler A."/>
            <person name="Kuo A."/>
            <person name="Labutti K."/>
            <person name="Pangilinan J."/>
            <person name="Lipzen A."/>
            <person name="Riley R."/>
            <person name="Andreopoulos W."/>
            <person name="He G."/>
            <person name="Johnson J."/>
            <person name="Barry K.W."/>
            <person name="Grigoriev I.V."/>
            <person name="Nagy L."/>
            <person name="Hibbett D."/>
            <person name="Henrissat B."/>
            <person name="Matheny P.B."/>
            <person name="Labbe J."/>
            <person name="Martin F."/>
        </authorList>
    </citation>
    <scope>NUCLEOTIDE SEQUENCE</scope>
    <source>
        <strain evidence="1">EC-137</strain>
    </source>
</reference>
<dbReference type="EMBL" id="MU273473">
    <property type="protein sequence ID" value="KAI0036268.1"/>
    <property type="molecule type" value="Genomic_DNA"/>
</dbReference>
<gene>
    <name evidence="1" type="ORF">K488DRAFT_82221</name>
</gene>